<keyword evidence="3" id="KW-1185">Reference proteome</keyword>
<reference evidence="2" key="1">
    <citation type="submission" date="2023-01" db="EMBL/GenBank/DDBJ databases">
        <title>Genome assembly of the deep-sea coral Lophelia pertusa.</title>
        <authorList>
            <person name="Herrera S."/>
            <person name="Cordes E."/>
        </authorList>
    </citation>
    <scope>NUCLEOTIDE SEQUENCE</scope>
    <source>
        <strain evidence="2">USNM1676648</strain>
        <tissue evidence="2">Polyp</tissue>
    </source>
</reference>
<accession>A0A9W9YSY6</accession>
<dbReference type="AlphaFoldDB" id="A0A9W9YSY6"/>
<feature type="non-terminal residue" evidence="2">
    <location>
        <position position="1"/>
    </location>
</feature>
<evidence type="ECO:0000313" key="3">
    <source>
        <dbReference type="Proteomes" id="UP001163046"/>
    </source>
</evidence>
<evidence type="ECO:0000256" key="1">
    <source>
        <dbReference type="SAM" id="MobiDB-lite"/>
    </source>
</evidence>
<evidence type="ECO:0000313" key="2">
    <source>
        <dbReference type="EMBL" id="KAJ7365665.1"/>
    </source>
</evidence>
<protein>
    <submittedName>
        <fullName evidence="2">Uncharacterized protein</fullName>
    </submittedName>
</protein>
<feature type="compositionally biased region" description="Basic and acidic residues" evidence="1">
    <location>
        <begin position="14"/>
        <end position="24"/>
    </location>
</feature>
<comment type="caution">
    <text evidence="2">The sequence shown here is derived from an EMBL/GenBank/DDBJ whole genome shotgun (WGS) entry which is preliminary data.</text>
</comment>
<gene>
    <name evidence="2" type="ORF">OS493_002378</name>
</gene>
<dbReference type="Proteomes" id="UP001163046">
    <property type="component" value="Unassembled WGS sequence"/>
</dbReference>
<dbReference type="EMBL" id="MU827302">
    <property type="protein sequence ID" value="KAJ7365665.1"/>
    <property type="molecule type" value="Genomic_DNA"/>
</dbReference>
<feature type="region of interest" description="Disordered" evidence="1">
    <location>
        <begin position="1"/>
        <end position="28"/>
    </location>
</feature>
<dbReference type="OrthoDB" id="57698at2759"/>
<organism evidence="2 3">
    <name type="scientific">Desmophyllum pertusum</name>
    <dbReference type="NCBI Taxonomy" id="174260"/>
    <lineage>
        <taxon>Eukaryota</taxon>
        <taxon>Metazoa</taxon>
        <taxon>Cnidaria</taxon>
        <taxon>Anthozoa</taxon>
        <taxon>Hexacorallia</taxon>
        <taxon>Scleractinia</taxon>
        <taxon>Caryophylliina</taxon>
        <taxon>Caryophylliidae</taxon>
        <taxon>Desmophyllum</taxon>
    </lineage>
</organism>
<name>A0A9W9YSY6_9CNID</name>
<proteinExistence type="predicted"/>
<sequence>MSDASAENPSLLDNLRKSVKEQLKSENAPAPDVEVAIKELKVRKKALENKEKELAPKQEKFDRSKMEDLLKRRFFLSLPLKYMEV</sequence>